<dbReference type="AlphaFoldDB" id="A0A183APD1"/>
<evidence type="ECO:0000256" key="1">
    <source>
        <dbReference type="SAM" id="MobiDB-lite"/>
    </source>
</evidence>
<evidence type="ECO:0000313" key="3">
    <source>
        <dbReference type="Proteomes" id="UP000272942"/>
    </source>
</evidence>
<feature type="compositionally biased region" description="Low complexity" evidence="1">
    <location>
        <begin position="208"/>
        <end position="218"/>
    </location>
</feature>
<proteinExistence type="predicted"/>
<dbReference type="Proteomes" id="UP000272942">
    <property type="component" value="Unassembled WGS sequence"/>
</dbReference>
<feature type="region of interest" description="Disordered" evidence="1">
    <location>
        <begin position="248"/>
        <end position="269"/>
    </location>
</feature>
<evidence type="ECO:0000313" key="4">
    <source>
        <dbReference type="WBParaSite" id="ECPE_0000884201-mRNA-1"/>
    </source>
</evidence>
<feature type="region of interest" description="Disordered" evidence="1">
    <location>
        <begin position="198"/>
        <end position="218"/>
    </location>
</feature>
<name>A0A183APD1_9TREM</name>
<keyword evidence="3" id="KW-1185">Reference proteome</keyword>
<sequence length="269" mass="28381">MTIAGDAGSAVEDDSVQNHSLPLSFDASRDKHAAVSNLDFVRSEFSCSPSANGVFTSAAGDESSFVLSSAAERAFKLRTDSHVSGDSTDVYSDSVNDAFSLRTSFVGSPGPLVLQVKGKEPGDSLSGEFSAAHIPGHSDLTCVLKTAPTADSNGITDCIPHSVSEEQFETFVHSRFSESDGNGVITTTKVLNFGPESSTVEKDHDVHVSPSSVDPVSTTTVLLPGAETSPRSEPTLEDNWSFLKSELIDSSYQPQDRNSNDVESGNTAL</sequence>
<dbReference type="EMBL" id="UZAN01046500">
    <property type="protein sequence ID" value="VDP84234.1"/>
    <property type="molecule type" value="Genomic_DNA"/>
</dbReference>
<organism evidence="4">
    <name type="scientific">Echinostoma caproni</name>
    <dbReference type="NCBI Taxonomy" id="27848"/>
    <lineage>
        <taxon>Eukaryota</taxon>
        <taxon>Metazoa</taxon>
        <taxon>Spiralia</taxon>
        <taxon>Lophotrochozoa</taxon>
        <taxon>Platyhelminthes</taxon>
        <taxon>Trematoda</taxon>
        <taxon>Digenea</taxon>
        <taxon>Plagiorchiida</taxon>
        <taxon>Echinostomata</taxon>
        <taxon>Echinostomatoidea</taxon>
        <taxon>Echinostomatidae</taxon>
        <taxon>Echinostoma</taxon>
    </lineage>
</organism>
<reference evidence="4" key="1">
    <citation type="submission" date="2016-06" db="UniProtKB">
        <authorList>
            <consortium name="WormBaseParasite"/>
        </authorList>
    </citation>
    <scope>IDENTIFICATION</scope>
</reference>
<evidence type="ECO:0000313" key="2">
    <source>
        <dbReference type="EMBL" id="VDP84234.1"/>
    </source>
</evidence>
<reference evidence="2 3" key="2">
    <citation type="submission" date="2018-11" db="EMBL/GenBank/DDBJ databases">
        <authorList>
            <consortium name="Pathogen Informatics"/>
        </authorList>
    </citation>
    <scope>NUCLEOTIDE SEQUENCE [LARGE SCALE GENOMIC DNA]</scope>
    <source>
        <strain evidence="2 3">Egypt</strain>
    </source>
</reference>
<gene>
    <name evidence="2" type="ORF">ECPE_LOCUS8816</name>
</gene>
<dbReference type="WBParaSite" id="ECPE_0000884201-mRNA-1">
    <property type="protein sequence ID" value="ECPE_0000884201-mRNA-1"/>
    <property type="gene ID" value="ECPE_0000884201"/>
</dbReference>
<accession>A0A183APD1</accession>
<protein>
    <submittedName>
        <fullName evidence="2 4">Uncharacterized protein</fullName>
    </submittedName>
</protein>